<feature type="coiled-coil region" evidence="1">
    <location>
        <begin position="39"/>
        <end position="66"/>
    </location>
</feature>
<feature type="transmembrane region" description="Helical" evidence="2">
    <location>
        <begin position="12"/>
        <end position="39"/>
    </location>
</feature>
<dbReference type="EMBL" id="BART01013349">
    <property type="protein sequence ID" value="GAG76269.1"/>
    <property type="molecule type" value="Genomic_DNA"/>
</dbReference>
<accession>X1A3C9</accession>
<dbReference type="AlphaFoldDB" id="X1A3C9"/>
<reference evidence="3" key="1">
    <citation type="journal article" date="2014" name="Front. Microbiol.">
        <title>High frequency of phylogenetically diverse reductive dehalogenase-homologous genes in deep subseafloor sedimentary metagenomes.</title>
        <authorList>
            <person name="Kawai M."/>
            <person name="Futagami T."/>
            <person name="Toyoda A."/>
            <person name="Takaki Y."/>
            <person name="Nishi S."/>
            <person name="Hori S."/>
            <person name="Arai W."/>
            <person name="Tsubouchi T."/>
            <person name="Morono Y."/>
            <person name="Uchiyama I."/>
            <person name="Ito T."/>
            <person name="Fujiyama A."/>
            <person name="Inagaki F."/>
            <person name="Takami H."/>
        </authorList>
    </citation>
    <scope>NUCLEOTIDE SEQUENCE</scope>
    <source>
        <strain evidence="3">Expedition CK06-06</strain>
    </source>
</reference>
<keyword evidence="2" id="KW-1133">Transmembrane helix</keyword>
<evidence type="ECO:0000256" key="2">
    <source>
        <dbReference type="SAM" id="Phobius"/>
    </source>
</evidence>
<name>X1A3C9_9ZZZZ</name>
<keyword evidence="1" id="KW-0175">Coiled coil</keyword>
<evidence type="ECO:0000256" key="1">
    <source>
        <dbReference type="SAM" id="Coils"/>
    </source>
</evidence>
<sequence>MLWKILRLIEPIFFLILIIFLYKVELYSFAFLIALYLLLKLVLSRLIQIENEISKLKKLVEGIEEN</sequence>
<gene>
    <name evidence="3" type="ORF">S01H4_27342</name>
</gene>
<keyword evidence="2" id="KW-0472">Membrane</keyword>
<keyword evidence="2" id="KW-0812">Transmembrane</keyword>
<evidence type="ECO:0000313" key="3">
    <source>
        <dbReference type="EMBL" id="GAG76269.1"/>
    </source>
</evidence>
<protein>
    <submittedName>
        <fullName evidence="3">Uncharacterized protein</fullName>
    </submittedName>
</protein>
<proteinExistence type="predicted"/>
<comment type="caution">
    <text evidence="3">The sequence shown here is derived from an EMBL/GenBank/DDBJ whole genome shotgun (WGS) entry which is preliminary data.</text>
</comment>
<organism evidence="3">
    <name type="scientific">marine sediment metagenome</name>
    <dbReference type="NCBI Taxonomy" id="412755"/>
    <lineage>
        <taxon>unclassified sequences</taxon>
        <taxon>metagenomes</taxon>
        <taxon>ecological metagenomes</taxon>
    </lineage>
</organism>